<dbReference type="PANTHER" id="PTHR36503">
    <property type="entry name" value="BLR2520 PROTEIN"/>
    <property type="match status" value="1"/>
</dbReference>
<evidence type="ECO:0000313" key="2">
    <source>
        <dbReference type="EMBL" id="GGP25083.1"/>
    </source>
</evidence>
<gene>
    <name evidence="2" type="ORF">GCM10010971_09020</name>
</gene>
<feature type="domain" description="VOC" evidence="1">
    <location>
        <begin position="4"/>
        <end position="126"/>
    </location>
</feature>
<reference evidence="3" key="1">
    <citation type="journal article" date="2019" name="Int. J. Syst. Evol. Microbiol.">
        <title>The Global Catalogue of Microorganisms (GCM) 10K type strain sequencing project: providing services to taxonomists for standard genome sequencing and annotation.</title>
        <authorList>
            <consortium name="The Broad Institute Genomics Platform"/>
            <consortium name="The Broad Institute Genome Sequencing Center for Infectious Disease"/>
            <person name="Wu L."/>
            <person name="Ma J."/>
        </authorList>
    </citation>
    <scope>NUCLEOTIDE SEQUENCE [LARGE SCALE GENOMIC DNA]</scope>
    <source>
        <strain evidence="3">CGMCC 1.8860</strain>
    </source>
</reference>
<proteinExistence type="predicted"/>
<comment type="caution">
    <text evidence="2">The sequence shown here is derived from an EMBL/GenBank/DDBJ whole genome shotgun (WGS) entry which is preliminary data.</text>
</comment>
<sequence>MRSRLNLILLGVADVTRSVAFYEAVGWRLAQTSHAGFAKFDLGGVVLGLLPRAEMAQDCNSLDATGQGFGGMALAYVARHPDEVSDTLTLAAQAGGSVVKPATANAWGIAGYFKDPDGHLFEVVYEDGWVFDLHDNLRV</sequence>
<dbReference type="InterPro" id="IPR029068">
    <property type="entry name" value="Glyas_Bleomycin-R_OHBP_Dase"/>
</dbReference>
<dbReference type="PROSITE" id="PS51819">
    <property type="entry name" value="VOC"/>
    <property type="match status" value="1"/>
</dbReference>
<name>A0ABQ2PIF2_9NEIS</name>
<dbReference type="PANTHER" id="PTHR36503:SF1">
    <property type="entry name" value="BLR2520 PROTEIN"/>
    <property type="match status" value="1"/>
</dbReference>
<accession>A0ABQ2PIF2</accession>
<dbReference type="InterPro" id="IPR004360">
    <property type="entry name" value="Glyas_Fos-R_dOase_dom"/>
</dbReference>
<dbReference type="Pfam" id="PF00903">
    <property type="entry name" value="Glyoxalase"/>
    <property type="match status" value="1"/>
</dbReference>
<protein>
    <submittedName>
        <fullName evidence="2">Glyoxalase</fullName>
    </submittedName>
</protein>
<organism evidence="2 3">
    <name type="scientific">Silvimonas amylolytica</name>
    <dbReference type="NCBI Taxonomy" id="449663"/>
    <lineage>
        <taxon>Bacteria</taxon>
        <taxon>Pseudomonadati</taxon>
        <taxon>Pseudomonadota</taxon>
        <taxon>Betaproteobacteria</taxon>
        <taxon>Neisseriales</taxon>
        <taxon>Chitinibacteraceae</taxon>
        <taxon>Silvimonas</taxon>
    </lineage>
</organism>
<dbReference type="InterPro" id="IPR037523">
    <property type="entry name" value="VOC_core"/>
</dbReference>
<dbReference type="Gene3D" id="3.10.180.10">
    <property type="entry name" value="2,3-Dihydroxybiphenyl 1,2-Dioxygenase, domain 1"/>
    <property type="match status" value="1"/>
</dbReference>
<evidence type="ECO:0000313" key="3">
    <source>
        <dbReference type="Proteomes" id="UP000621859"/>
    </source>
</evidence>
<keyword evidence="3" id="KW-1185">Reference proteome</keyword>
<dbReference type="Proteomes" id="UP000621859">
    <property type="component" value="Unassembled WGS sequence"/>
</dbReference>
<dbReference type="SUPFAM" id="SSF54593">
    <property type="entry name" value="Glyoxalase/Bleomycin resistance protein/Dihydroxybiphenyl dioxygenase"/>
    <property type="match status" value="1"/>
</dbReference>
<evidence type="ECO:0000259" key="1">
    <source>
        <dbReference type="PROSITE" id="PS51819"/>
    </source>
</evidence>
<dbReference type="EMBL" id="BMLY01000001">
    <property type="protein sequence ID" value="GGP25083.1"/>
    <property type="molecule type" value="Genomic_DNA"/>
</dbReference>
<dbReference type="RefSeq" id="WP_188689381.1">
    <property type="nucleotide sequence ID" value="NZ_BMLY01000001.1"/>
</dbReference>